<dbReference type="GO" id="GO:0051539">
    <property type="term" value="F:4 iron, 4 sulfur cluster binding"/>
    <property type="evidence" value="ECO:0007669"/>
    <property type="project" value="UniProtKB-KW"/>
</dbReference>
<dbReference type="Gene3D" id="3.40.470.10">
    <property type="entry name" value="Uracil-DNA glycosylase-like domain"/>
    <property type="match status" value="1"/>
</dbReference>
<evidence type="ECO:0000256" key="6">
    <source>
        <dbReference type="ARBA" id="ARBA00022801"/>
    </source>
</evidence>
<dbReference type="NCBIfam" id="TIGR03915">
    <property type="entry name" value="SAM_7_link_chp"/>
    <property type="match status" value="1"/>
</dbReference>
<proteinExistence type="inferred from homology"/>
<dbReference type="SMART" id="SM00987">
    <property type="entry name" value="UreE_C"/>
    <property type="match status" value="1"/>
</dbReference>
<dbReference type="InterPro" id="IPR005273">
    <property type="entry name" value="Ura-DNA_glyco_family4"/>
</dbReference>
<evidence type="ECO:0000256" key="1">
    <source>
        <dbReference type="ARBA" id="ARBA00006521"/>
    </source>
</evidence>
<dbReference type="STRING" id="195913.SAMN04488004_104201"/>
<dbReference type="PANTHER" id="PTHR33693:SF9">
    <property type="entry name" value="TYPE-4 URACIL-DNA GLYCOSYLASE"/>
    <property type="match status" value="1"/>
</dbReference>
<sequence length="482" mass="53394">MFTVPLTRIGTWEAWRDAARALLAARVPPEQIVWDWDGTASELFATDIPPPTTRQAIKVPADFVEMAQWVVWHKDPQRFARLYALLWRLRLEKGIMADRADADLARLRQMEKAVHRCKHKMRAFVRFRDLRTGGARRSFAAWFEPTHHSVEPCAPFFARRFADMDWMIVTPDVTAKFTNGDLTFHEGREKPDLPEDAAEALWGTYFQNIFNPARLKISAMTSEMPKKYWKNLPEAQFIPGLIANAEARVREMAAAAPTLEPARVARIREQLQAVPQPASWNLLNAGLSACTRCPLHGPATQVVPGHGPHDAPLMIVGEQPGDQEDLAGTPFVGPAGQLFDQLAARAGLDRGQAYVTNAVKHFKFKEGAKRRMHVNPNTSEVSHCKFWLDSERTLLKPRLTLALGATAMGALTGNAKGVTARRGTIEQTPHGPVLITLHPSALLRMPPADRPAAEDAFVADLMLAAETLAQSTPSVDAAARSA</sequence>
<evidence type="ECO:0000313" key="12">
    <source>
        <dbReference type="Proteomes" id="UP000199550"/>
    </source>
</evidence>
<evidence type="ECO:0000259" key="10">
    <source>
        <dbReference type="SMART" id="SM00986"/>
    </source>
</evidence>
<feature type="domain" description="Uracil-DNA glycosylase-like" evidence="10">
    <location>
        <begin position="304"/>
        <end position="462"/>
    </location>
</feature>
<keyword evidence="7" id="KW-0408">Iron</keyword>
<evidence type="ECO:0000256" key="8">
    <source>
        <dbReference type="ARBA" id="ARBA00023014"/>
    </source>
</evidence>
<keyword evidence="3" id="KW-0004">4Fe-4S</keyword>
<dbReference type="InterPro" id="IPR051536">
    <property type="entry name" value="UDG_Type-4/5"/>
</dbReference>
<dbReference type="SUPFAM" id="SSF52141">
    <property type="entry name" value="Uracil-DNA glycosylase-like"/>
    <property type="match status" value="1"/>
</dbReference>
<dbReference type="InterPro" id="IPR005122">
    <property type="entry name" value="Uracil-DNA_glycosylase-like"/>
</dbReference>
<dbReference type="InterPro" id="IPR036895">
    <property type="entry name" value="Uracil-DNA_glycosylase-like_sf"/>
</dbReference>
<organism evidence="11 12">
    <name type="scientific">Loktanella salsilacus</name>
    <dbReference type="NCBI Taxonomy" id="195913"/>
    <lineage>
        <taxon>Bacteria</taxon>
        <taxon>Pseudomonadati</taxon>
        <taxon>Pseudomonadota</taxon>
        <taxon>Alphaproteobacteria</taxon>
        <taxon>Rhodobacterales</taxon>
        <taxon>Roseobacteraceae</taxon>
        <taxon>Loktanella</taxon>
    </lineage>
</organism>
<evidence type="ECO:0000256" key="9">
    <source>
        <dbReference type="ARBA" id="ARBA00023204"/>
    </source>
</evidence>
<dbReference type="OrthoDB" id="5290748at2"/>
<dbReference type="GO" id="GO:0046872">
    <property type="term" value="F:metal ion binding"/>
    <property type="evidence" value="ECO:0007669"/>
    <property type="project" value="UniProtKB-KW"/>
</dbReference>
<protein>
    <recommendedName>
        <fullName evidence="2">Type-4 uracil-DNA glycosylase</fullName>
    </recommendedName>
</protein>
<evidence type="ECO:0000256" key="7">
    <source>
        <dbReference type="ARBA" id="ARBA00023004"/>
    </source>
</evidence>
<keyword evidence="5" id="KW-0227">DNA damage</keyword>
<dbReference type="RefSeq" id="WP_090186486.1">
    <property type="nucleotide sequence ID" value="NZ_FOTF01000004.1"/>
</dbReference>
<dbReference type="Pfam" id="PF13566">
    <property type="entry name" value="DUF4130"/>
    <property type="match status" value="1"/>
</dbReference>
<dbReference type="InterPro" id="IPR023875">
    <property type="entry name" value="DNA_repair_put"/>
</dbReference>
<dbReference type="NCBIfam" id="TIGR03914">
    <property type="entry name" value="UDG_fam_dom"/>
    <property type="match status" value="1"/>
</dbReference>
<dbReference type="CDD" id="cd10030">
    <property type="entry name" value="UDG-F4_TTUDGA_SPO1dp_like"/>
    <property type="match status" value="1"/>
</dbReference>
<keyword evidence="12" id="KW-1185">Reference proteome</keyword>
<keyword evidence="8" id="KW-0411">Iron-sulfur</keyword>
<keyword evidence="9" id="KW-0234">DNA repair</keyword>
<dbReference type="SMART" id="SM00986">
    <property type="entry name" value="UDG"/>
    <property type="match status" value="1"/>
</dbReference>
<reference evidence="11 12" key="1">
    <citation type="submission" date="2016-10" db="EMBL/GenBank/DDBJ databases">
        <authorList>
            <person name="de Groot N.N."/>
        </authorList>
    </citation>
    <scope>NUCLEOTIDE SEQUENCE [LARGE SCALE GENOMIC DNA]</scope>
    <source>
        <strain evidence="11 12">DSM 16199</strain>
    </source>
</reference>
<evidence type="ECO:0000256" key="4">
    <source>
        <dbReference type="ARBA" id="ARBA00022723"/>
    </source>
</evidence>
<keyword evidence="6" id="KW-0378">Hydrolase</keyword>
<evidence type="ECO:0000256" key="3">
    <source>
        <dbReference type="ARBA" id="ARBA00022485"/>
    </source>
</evidence>
<keyword evidence="4" id="KW-0479">Metal-binding</keyword>
<dbReference type="GO" id="GO:0097506">
    <property type="term" value="F:deaminated base DNA N-glycosylase activity"/>
    <property type="evidence" value="ECO:0007669"/>
    <property type="project" value="UniProtKB-ARBA"/>
</dbReference>
<dbReference type="Pfam" id="PF03167">
    <property type="entry name" value="UDG"/>
    <property type="match status" value="1"/>
</dbReference>
<gene>
    <name evidence="11" type="ORF">SAMN04488004_104201</name>
</gene>
<accession>A0A1I4DNQ3</accession>
<evidence type="ECO:0000256" key="5">
    <source>
        <dbReference type="ARBA" id="ARBA00022763"/>
    </source>
</evidence>
<dbReference type="InterPro" id="IPR025404">
    <property type="entry name" value="DUF4130"/>
</dbReference>
<evidence type="ECO:0000313" key="11">
    <source>
        <dbReference type="EMBL" id="SFK93601.1"/>
    </source>
</evidence>
<dbReference type="EMBL" id="FOTF01000004">
    <property type="protein sequence ID" value="SFK93601.1"/>
    <property type="molecule type" value="Genomic_DNA"/>
</dbReference>
<dbReference type="Proteomes" id="UP000199550">
    <property type="component" value="Unassembled WGS sequence"/>
</dbReference>
<comment type="similarity">
    <text evidence="1">Belongs to the uracil-DNA glycosylase (UDG) superfamily. Type 4 (UDGa) family.</text>
</comment>
<dbReference type="PANTHER" id="PTHR33693">
    <property type="entry name" value="TYPE-5 URACIL-DNA GLYCOSYLASE"/>
    <property type="match status" value="1"/>
</dbReference>
<dbReference type="AlphaFoldDB" id="A0A1I4DNQ3"/>
<name>A0A1I4DNQ3_9RHOB</name>
<evidence type="ECO:0000256" key="2">
    <source>
        <dbReference type="ARBA" id="ARBA00019403"/>
    </source>
</evidence>
<dbReference type="GO" id="GO:0006281">
    <property type="term" value="P:DNA repair"/>
    <property type="evidence" value="ECO:0007669"/>
    <property type="project" value="UniProtKB-KW"/>
</dbReference>